<dbReference type="InterPro" id="IPR036390">
    <property type="entry name" value="WH_DNA-bd_sf"/>
</dbReference>
<evidence type="ECO:0000313" key="6">
    <source>
        <dbReference type="Proteomes" id="UP000005258"/>
    </source>
</evidence>
<name>I3TX03_TISMK</name>
<gene>
    <name evidence="5" type="primary">slyA</name>
    <name evidence="5" type="ordered locus">TMO_c0681</name>
</gene>
<organism evidence="5 6">
    <name type="scientific">Tistrella mobilis (strain KA081020-065)</name>
    <dbReference type="NCBI Taxonomy" id="1110502"/>
    <lineage>
        <taxon>Bacteria</taxon>
        <taxon>Pseudomonadati</taxon>
        <taxon>Pseudomonadota</taxon>
        <taxon>Alphaproteobacteria</taxon>
        <taxon>Geminicoccales</taxon>
        <taxon>Geminicoccaceae</taxon>
        <taxon>Tistrella</taxon>
    </lineage>
</organism>
<dbReference type="HOGENOM" id="CLU_083287_18_2_5"/>
<keyword evidence="1" id="KW-0805">Transcription regulation</keyword>
<dbReference type="PANTHER" id="PTHR42756:SF1">
    <property type="entry name" value="TRANSCRIPTIONAL REPRESSOR OF EMRAB OPERON"/>
    <property type="match status" value="1"/>
</dbReference>
<proteinExistence type="predicted"/>
<dbReference type="KEGG" id="tmo:TMO_c0681"/>
<accession>I3TX03</accession>
<dbReference type="InterPro" id="IPR000835">
    <property type="entry name" value="HTH_MarR-typ"/>
</dbReference>
<dbReference type="PRINTS" id="PR00598">
    <property type="entry name" value="HTHMARR"/>
</dbReference>
<evidence type="ECO:0000256" key="3">
    <source>
        <dbReference type="ARBA" id="ARBA00023163"/>
    </source>
</evidence>
<keyword evidence="6" id="KW-1185">Reference proteome</keyword>
<dbReference type="Gene3D" id="1.10.10.10">
    <property type="entry name" value="Winged helix-like DNA-binding domain superfamily/Winged helix DNA-binding domain"/>
    <property type="match status" value="1"/>
</dbReference>
<dbReference type="RefSeq" id="WP_014748280.1">
    <property type="nucleotide sequence ID" value="NC_017958.1"/>
</dbReference>
<dbReference type="PROSITE" id="PS01117">
    <property type="entry name" value="HTH_MARR_1"/>
    <property type="match status" value="1"/>
</dbReference>
<dbReference type="GO" id="GO:0003700">
    <property type="term" value="F:DNA-binding transcription factor activity"/>
    <property type="evidence" value="ECO:0007669"/>
    <property type="project" value="InterPro"/>
</dbReference>
<dbReference type="InterPro" id="IPR023187">
    <property type="entry name" value="Tscrpt_reg_MarR-type_CS"/>
</dbReference>
<sequence>MKSRPATLRSDVTNELATASRKMRTGFDALVRTRGLTLARARALMLLARHPGISQTELAGLLEIENPTVVRLLDGLEKQGLIRRTPAETDRRVKRIDLTEAAEDQVDEIEDLAEVMRGTMARGIPEADLTVTLNVLRRMIANLESGPAADDGEAD</sequence>
<dbReference type="SMART" id="SM00347">
    <property type="entry name" value="HTH_MARR"/>
    <property type="match status" value="1"/>
</dbReference>
<reference evidence="5 6" key="1">
    <citation type="journal article" date="2012" name="J. Am. Chem. Soc.">
        <title>Bacterial biosynthesis and maturation of the didemnin anti-cancer agents.</title>
        <authorList>
            <person name="Xu Y."/>
            <person name="Kersten R.D."/>
            <person name="Nam S.J."/>
            <person name="Lu L."/>
            <person name="Al-Suwailem A.M."/>
            <person name="Zheng H."/>
            <person name="Fenical W."/>
            <person name="Dorrestein P.C."/>
            <person name="Moore B.S."/>
            <person name="Qian P.Y."/>
        </authorList>
    </citation>
    <scope>NUCLEOTIDE SEQUENCE [LARGE SCALE GENOMIC DNA]</scope>
    <source>
        <strain evidence="5 6">KA081020-065</strain>
    </source>
</reference>
<keyword evidence="5" id="KW-0614">Plasmid</keyword>
<geneLocation type="plasmid" evidence="5 6">
    <name>pTM3</name>
</geneLocation>
<dbReference type="EMBL" id="CP003239">
    <property type="protein sequence ID" value="AFK57291.1"/>
    <property type="molecule type" value="Genomic_DNA"/>
</dbReference>
<evidence type="ECO:0000256" key="2">
    <source>
        <dbReference type="ARBA" id="ARBA00023125"/>
    </source>
</evidence>
<dbReference type="Proteomes" id="UP000005258">
    <property type="component" value="Plasmid pTM3"/>
</dbReference>
<keyword evidence="3" id="KW-0804">Transcription</keyword>
<dbReference type="PROSITE" id="PS50995">
    <property type="entry name" value="HTH_MARR_2"/>
    <property type="match status" value="1"/>
</dbReference>
<feature type="domain" description="HTH marR-type" evidence="4">
    <location>
        <begin position="9"/>
        <end position="141"/>
    </location>
</feature>
<dbReference type="InterPro" id="IPR036388">
    <property type="entry name" value="WH-like_DNA-bd_sf"/>
</dbReference>
<dbReference type="PANTHER" id="PTHR42756">
    <property type="entry name" value="TRANSCRIPTIONAL REGULATOR, MARR"/>
    <property type="match status" value="1"/>
</dbReference>
<evidence type="ECO:0000259" key="4">
    <source>
        <dbReference type="PROSITE" id="PS50995"/>
    </source>
</evidence>
<dbReference type="GO" id="GO:0003677">
    <property type="term" value="F:DNA binding"/>
    <property type="evidence" value="ECO:0007669"/>
    <property type="project" value="UniProtKB-KW"/>
</dbReference>
<keyword evidence="2" id="KW-0238">DNA-binding</keyword>
<dbReference type="AlphaFoldDB" id="I3TX03"/>
<dbReference type="PATRIC" id="fig|1110502.3.peg.5557"/>
<evidence type="ECO:0000256" key="1">
    <source>
        <dbReference type="ARBA" id="ARBA00023015"/>
    </source>
</evidence>
<dbReference type="SUPFAM" id="SSF46785">
    <property type="entry name" value="Winged helix' DNA-binding domain"/>
    <property type="match status" value="1"/>
</dbReference>
<protein>
    <submittedName>
        <fullName evidence="5">MarR family transcriptional regulator</fullName>
    </submittedName>
</protein>
<evidence type="ECO:0000313" key="5">
    <source>
        <dbReference type="EMBL" id="AFK57291.1"/>
    </source>
</evidence>
<dbReference type="Pfam" id="PF01047">
    <property type="entry name" value="MarR"/>
    <property type="match status" value="1"/>
</dbReference>